<evidence type="ECO:0000313" key="3">
    <source>
        <dbReference type="EMBL" id="QBM88116.1"/>
    </source>
</evidence>
<gene>
    <name evidence="3" type="primary">MPUL0C00790</name>
    <name evidence="3" type="ORF">METSCH_C00790</name>
</gene>
<dbReference type="GO" id="GO:0070485">
    <property type="term" value="P:dehydro-D-arabinono-1,4-lactone biosynthetic process"/>
    <property type="evidence" value="ECO:0007669"/>
    <property type="project" value="TreeGrafter"/>
</dbReference>
<protein>
    <submittedName>
        <fullName evidence="3">D-arabinose 1-dehydrogenase</fullName>
    </submittedName>
</protein>
<accession>A0A4P6XPC9</accession>
<sequence length="348" mass="39331">MSLPDFVQKNTPPYELMDIPPLVIGGAVFNTQYCEDPEKMPITEILKVAFGKGLVALDTSPYYGRSEELIGKALAEISTEWPREMYFLCTKAGRIRLDEFDYTRKSVRASVLRSLNRLKTSYLDLVYMHDIEFVSEQETYDALKELLALKNEGVIKNFGITGYPVDYLLKIALHAKNDPEIGPLDAILSYSNGCLQNTILFEMQDRFLHEAGVKKVFNGSIISMSLLRSGKTHGFHPAPQDLKDTCDMIAQRLLKEEQVELADLATQFAIEKTLFDSSTDESGKLLWNRQFSVVLGVSSVEELTAAIEGYEFVQKNTNKREKALYERVQKELGPAHLNETWPSGIEHS</sequence>
<dbReference type="GO" id="GO:0005829">
    <property type="term" value="C:cytosol"/>
    <property type="evidence" value="ECO:0007669"/>
    <property type="project" value="TreeGrafter"/>
</dbReference>
<dbReference type="Gene3D" id="3.20.20.100">
    <property type="entry name" value="NADP-dependent oxidoreductase domain"/>
    <property type="match status" value="1"/>
</dbReference>
<proteinExistence type="predicted"/>
<dbReference type="STRING" id="2163413.A0A4P6XPC9"/>
<evidence type="ECO:0000259" key="2">
    <source>
        <dbReference type="Pfam" id="PF00248"/>
    </source>
</evidence>
<dbReference type="Proteomes" id="UP000292447">
    <property type="component" value="Chromosome III"/>
</dbReference>
<organism evidence="3 4">
    <name type="scientific">Metschnikowia aff. pulcherrima</name>
    <dbReference type="NCBI Taxonomy" id="2163413"/>
    <lineage>
        <taxon>Eukaryota</taxon>
        <taxon>Fungi</taxon>
        <taxon>Dikarya</taxon>
        <taxon>Ascomycota</taxon>
        <taxon>Saccharomycotina</taxon>
        <taxon>Pichiomycetes</taxon>
        <taxon>Metschnikowiaceae</taxon>
        <taxon>Metschnikowia</taxon>
    </lineage>
</organism>
<evidence type="ECO:0000256" key="1">
    <source>
        <dbReference type="ARBA" id="ARBA00023002"/>
    </source>
</evidence>
<dbReference type="InterPro" id="IPR023210">
    <property type="entry name" value="NADP_OxRdtase_dom"/>
</dbReference>
<keyword evidence="4" id="KW-1185">Reference proteome</keyword>
<dbReference type="InterPro" id="IPR020471">
    <property type="entry name" value="AKR"/>
</dbReference>
<dbReference type="SUPFAM" id="SSF51430">
    <property type="entry name" value="NAD(P)-linked oxidoreductase"/>
    <property type="match status" value="1"/>
</dbReference>
<dbReference type="PANTHER" id="PTHR42686:SF1">
    <property type="entry name" value="GH17980P-RELATED"/>
    <property type="match status" value="1"/>
</dbReference>
<feature type="domain" description="NADP-dependent oxidoreductase" evidence="2">
    <location>
        <begin position="21"/>
        <end position="314"/>
    </location>
</feature>
<dbReference type="AlphaFoldDB" id="A0A4P6XPC9"/>
<keyword evidence="1" id="KW-0560">Oxidoreductase</keyword>
<dbReference type="Pfam" id="PF00248">
    <property type="entry name" value="Aldo_ket_red"/>
    <property type="match status" value="1"/>
</dbReference>
<dbReference type="EMBL" id="CP034458">
    <property type="protein sequence ID" value="QBM88116.1"/>
    <property type="molecule type" value="Genomic_DNA"/>
</dbReference>
<dbReference type="PANTHER" id="PTHR42686">
    <property type="entry name" value="GH17980P-RELATED"/>
    <property type="match status" value="1"/>
</dbReference>
<evidence type="ECO:0000313" key="4">
    <source>
        <dbReference type="Proteomes" id="UP000292447"/>
    </source>
</evidence>
<dbReference type="InterPro" id="IPR036812">
    <property type="entry name" value="NAD(P)_OxRdtase_dom_sf"/>
</dbReference>
<name>A0A4P6XPC9_9ASCO</name>
<dbReference type="GO" id="GO:0045290">
    <property type="term" value="F:D-arabinose 1-dehydrogenase [NAD(P)+] activity"/>
    <property type="evidence" value="ECO:0007669"/>
    <property type="project" value="TreeGrafter"/>
</dbReference>
<reference evidence="4" key="1">
    <citation type="submission" date="2019-03" db="EMBL/GenBank/DDBJ databases">
        <title>Snf2 controls pulcherriminic acid biosynthesis and connects pigmentation and antifungal activity of the yeast Metschnikowia pulcherrima.</title>
        <authorList>
            <person name="Gore-Lloyd D."/>
            <person name="Sumann I."/>
            <person name="Brachmann A.O."/>
            <person name="Schneeberger K."/>
            <person name="Ortiz-Merino R.A."/>
            <person name="Moreno-Beltran M."/>
            <person name="Schlaefli M."/>
            <person name="Kirner P."/>
            <person name="Santos Kron A."/>
            <person name="Wolfe K.H."/>
            <person name="Piel J."/>
            <person name="Ahrens C.H."/>
            <person name="Henk D."/>
            <person name="Freimoser F.M."/>
        </authorList>
    </citation>
    <scope>NUCLEOTIDE SEQUENCE [LARGE SCALE GENOMIC DNA]</scope>
    <source>
        <strain evidence="4">APC 1.2</strain>
    </source>
</reference>